<keyword evidence="3" id="KW-1185">Reference proteome</keyword>
<keyword evidence="1" id="KW-0812">Transmembrane</keyword>
<comment type="caution">
    <text evidence="2">The sequence shown here is derived from an EMBL/GenBank/DDBJ whole genome shotgun (WGS) entry which is preliminary data.</text>
</comment>
<evidence type="ECO:0000256" key="1">
    <source>
        <dbReference type="SAM" id="Phobius"/>
    </source>
</evidence>
<evidence type="ECO:0000313" key="2">
    <source>
        <dbReference type="EMBL" id="MFI6497122.1"/>
    </source>
</evidence>
<proteinExistence type="predicted"/>
<dbReference type="Proteomes" id="UP001612741">
    <property type="component" value="Unassembled WGS sequence"/>
</dbReference>
<evidence type="ECO:0000313" key="3">
    <source>
        <dbReference type="Proteomes" id="UP001612741"/>
    </source>
</evidence>
<name>A0ABW7YMJ5_9ACTN</name>
<accession>A0ABW7YMJ5</accession>
<gene>
    <name evidence="2" type="ORF">ACIBG2_07060</name>
</gene>
<sequence length="89" mass="10104">MWLLSLTVMSVVGWATTVLAFLMLLIHEALSTATFGLLGLWTAAVPVTATFQLIRWRRRVRVARQTFLIAQNHKRLFENMCGEISSNAR</sequence>
<organism evidence="2 3">
    <name type="scientific">Nonomuraea typhae</name>
    <dbReference type="NCBI Taxonomy" id="2603600"/>
    <lineage>
        <taxon>Bacteria</taxon>
        <taxon>Bacillati</taxon>
        <taxon>Actinomycetota</taxon>
        <taxon>Actinomycetes</taxon>
        <taxon>Streptosporangiales</taxon>
        <taxon>Streptosporangiaceae</taxon>
        <taxon>Nonomuraea</taxon>
    </lineage>
</organism>
<keyword evidence="1" id="KW-0472">Membrane</keyword>
<reference evidence="2 3" key="1">
    <citation type="submission" date="2024-10" db="EMBL/GenBank/DDBJ databases">
        <title>The Natural Products Discovery Center: Release of the First 8490 Sequenced Strains for Exploring Actinobacteria Biosynthetic Diversity.</title>
        <authorList>
            <person name="Kalkreuter E."/>
            <person name="Kautsar S.A."/>
            <person name="Yang D."/>
            <person name="Bader C.D."/>
            <person name="Teijaro C.N."/>
            <person name="Fluegel L."/>
            <person name="Davis C.M."/>
            <person name="Simpson J.R."/>
            <person name="Lauterbach L."/>
            <person name="Steele A.D."/>
            <person name="Gui C."/>
            <person name="Meng S."/>
            <person name="Li G."/>
            <person name="Viehrig K."/>
            <person name="Ye F."/>
            <person name="Su P."/>
            <person name="Kiefer A.F."/>
            <person name="Nichols A."/>
            <person name="Cepeda A.J."/>
            <person name="Yan W."/>
            <person name="Fan B."/>
            <person name="Jiang Y."/>
            <person name="Adhikari A."/>
            <person name="Zheng C.-J."/>
            <person name="Schuster L."/>
            <person name="Cowan T.M."/>
            <person name="Smanski M.J."/>
            <person name="Chevrette M.G."/>
            <person name="De Carvalho L.P.S."/>
            <person name="Shen B."/>
        </authorList>
    </citation>
    <scope>NUCLEOTIDE SEQUENCE [LARGE SCALE GENOMIC DNA]</scope>
    <source>
        <strain evidence="2 3">NPDC050545</strain>
    </source>
</reference>
<feature type="transmembrane region" description="Helical" evidence="1">
    <location>
        <begin position="33"/>
        <end position="54"/>
    </location>
</feature>
<dbReference type="RefSeq" id="WP_397079754.1">
    <property type="nucleotide sequence ID" value="NZ_JBITGY010000002.1"/>
</dbReference>
<keyword evidence="1" id="KW-1133">Transmembrane helix</keyword>
<dbReference type="EMBL" id="JBITGY010000002">
    <property type="protein sequence ID" value="MFI6497122.1"/>
    <property type="molecule type" value="Genomic_DNA"/>
</dbReference>
<protein>
    <submittedName>
        <fullName evidence="2">Uncharacterized protein</fullName>
    </submittedName>
</protein>
<feature type="transmembrane region" description="Helical" evidence="1">
    <location>
        <begin position="7"/>
        <end position="27"/>
    </location>
</feature>